<organism evidence="2 3">
    <name type="scientific">Paralimibaculum aggregatum</name>
    <dbReference type="NCBI Taxonomy" id="3036245"/>
    <lineage>
        <taxon>Bacteria</taxon>
        <taxon>Pseudomonadati</taxon>
        <taxon>Pseudomonadota</taxon>
        <taxon>Alphaproteobacteria</taxon>
        <taxon>Rhodobacterales</taxon>
        <taxon>Paracoccaceae</taxon>
        <taxon>Paralimibaculum</taxon>
    </lineage>
</organism>
<comment type="caution">
    <text evidence="2">The sequence shown here is derived from an EMBL/GenBank/DDBJ whole genome shotgun (WGS) entry which is preliminary data.</text>
</comment>
<evidence type="ECO:0000259" key="1">
    <source>
        <dbReference type="Pfam" id="PF04168"/>
    </source>
</evidence>
<accession>A0ABQ6LU23</accession>
<proteinExistence type="predicted"/>
<name>A0ABQ6LU23_9RHOB</name>
<dbReference type="InterPro" id="IPR051680">
    <property type="entry name" value="ATP-dep_Glu-Cys_Ligase-2"/>
</dbReference>
<dbReference type="InterPro" id="IPR007296">
    <property type="entry name" value="DUF403"/>
</dbReference>
<evidence type="ECO:0000313" key="3">
    <source>
        <dbReference type="Proteomes" id="UP001239909"/>
    </source>
</evidence>
<evidence type="ECO:0000313" key="2">
    <source>
        <dbReference type="EMBL" id="GMG85580.1"/>
    </source>
</evidence>
<dbReference type="PANTHER" id="PTHR34595">
    <property type="entry name" value="BLR5612 PROTEIN"/>
    <property type="match status" value="1"/>
</dbReference>
<keyword evidence="3" id="KW-1185">Reference proteome</keyword>
<protein>
    <submittedName>
        <fullName evidence="2">Alpha-E domain-containing protein</fullName>
    </submittedName>
</protein>
<sequence length="354" mass="39337">MLSRVAGNLFWMSRYIERAENVARLLDAGRRMNTLPTSAEARAAEWSSIVIAAGCSQTFPEPLEQANARSVAEHLIFDRENASSIRSCFHQARENARAVRQAITADVWDAANQAWFEMRTKSSATVLGGEFAQLLDWTKTQGHRFRGAIDDTLLRDPGYHFIRVGQYVERLDATMRLLDVKYHVLLPADEHVGGLIDEVQWLQILRAANSSTAYRHVYRAPVKPDLVVHFLVLNALSPRSLRHSAGMILRHLDLLKSMTGASHDCHSRIYALLGRLEDESVDDIFAHGLHEWLTERIEENHRLANAIADAYGFGQRQPEPVVPAEPGAEVCEAADAAAADASAPGAKMQGQNQG</sequence>
<dbReference type="Pfam" id="PF04168">
    <property type="entry name" value="Alpha-E"/>
    <property type="match status" value="1"/>
</dbReference>
<gene>
    <name evidence="2" type="ORF">LNKW23_48030</name>
</gene>
<feature type="domain" description="DUF403" evidence="1">
    <location>
        <begin position="1"/>
        <end position="311"/>
    </location>
</feature>
<dbReference type="PANTHER" id="PTHR34595:SF7">
    <property type="entry name" value="SLL1039 PROTEIN"/>
    <property type="match status" value="1"/>
</dbReference>
<dbReference type="Proteomes" id="UP001239909">
    <property type="component" value="Unassembled WGS sequence"/>
</dbReference>
<dbReference type="RefSeq" id="WP_285674978.1">
    <property type="nucleotide sequence ID" value="NZ_BSYI01000078.1"/>
</dbReference>
<reference evidence="2 3" key="1">
    <citation type="submission" date="2023-04" db="EMBL/GenBank/DDBJ databases">
        <title>Marinoamorphus aggregata gen. nov., sp. Nov., isolate from tissue of brittle star Ophioplocus japonicus.</title>
        <authorList>
            <person name="Kawano K."/>
            <person name="Sawayama S."/>
            <person name="Nakagawa S."/>
        </authorList>
    </citation>
    <scope>NUCLEOTIDE SEQUENCE [LARGE SCALE GENOMIC DNA]</scope>
    <source>
        <strain evidence="2 3">NKW23</strain>
    </source>
</reference>
<dbReference type="EMBL" id="BSYI01000078">
    <property type="protein sequence ID" value="GMG85580.1"/>
    <property type="molecule type" value="Genomic_DNA"/>
</dbReference>